<dbReference type="eggNOG" id="COG0305">
    <property type="taxonomic scope" value="Bacteria"/>
</dbReference>
<organism evidence="3 4">
    <name type="scientific">Paenibacillus tyrfis</name>
    <dbReference type="NCBI Taxonomy" id="1501230"/>
    <lineage>
        <taxon>Bacteria</taxon>
        <taxon>Bacillati</taxon>
        <taxon>Bacillota</taxon>
        <taxon>Bacilli</taxon>
        <taxon>Bacillales</taxon>
        <taxon>Paenibacillaceae</taxon>
        <taxon>Paenibacillus</taxon>
    </lineage>
</organism>
<dbReference type="SUPFAM" id="SSF56731">
    <property type="entry name" value="DNA primase core"/>
    <property type="match status" value="1"/>
</dbReference>
<keyword evidence="4" id="KW-1185">Reference proteome</keyword>
<dbReference type="Gene3D" id="3.40.50.300">
    <property type="entry name" value="P-loop containing nucleotide triphosphate hydrolases"/>
    <property type="match status" value="1"/>
</dbReference>
<dbReference type="GO" id="GO:0005829">
    <property type="term" value="C:cytosol"/>
    <property type="evidence" value="ECO:0007669"/>
    <property type="project" value="TreeGrafter"/>
</dbReference>
<dbReference type="EMBL" id="JNVM01000008">
    <property type="protein sequence ID" value="KEQ26122.1"/>
    <property type="molecule type" value="Genomic_DNA"/>
</dbReference>
<dbReference type="GO" id="GO:0006269">
    <property type="term" value="P:DNA replication, synthesis of primer"/>
    <property type="evidence" value="ECO:0007669"/>
    <property type="project" value="UniProtKB-KW"/>
</dbReference>
<dbReference type="GO" id="GO:0005524">
    <property type="term" value="F:ATP binding"/>
    <property type="evidence" value="ECO:0007669"/>
    <property type="project" value="InterPro"/>
</dbReference>
<name>A0A081P5Z9_9BACL</name>
<dbReference type="AlphaFoldDB" id="A0A081P5Z9"/>
<reference evidence="3 4" key="1">
    <citation type="submission" date="2014-06" db="EMBL/GenBank/DDBJ databases">
        <title>Draft genome sequence of Paenibacillus sp. MSt1.</title>
        <authorList>
            <person name="Aw Y.K."/>
            <person name="Ong K.S."/>
            <person name="Gan H.M."/>
            <person name="Lee S.M."/>
        </authorList>
    </citation>
    <scope>NUCLEOTIDE SEQUENCE [LARGE SCALE GENOMIC DNA]</scope>
    <source>
        <strain evidence="3 4">MSt1</strain>
    </source>
</reference>
<dbReference type="CDD" id="cd01029">
    <property type="entry name" value="TOPRIM_primases"/>
    <property type="match status" value="1"/>
</dbReference>
<dbReference type="Gene3D" id="3.40.1360.10">
    <property type="match status" value="1"/>
</dbReference>
<dbReference type="InterPro" id="IPR027417">
    <property type="entry name" value="P-loop_NTPase"/>
</dbReference>
<dbReference type="PANTHER" id="PTHR30153:SF2">
    <property type="entry name" value="REPLICATIVE DNA HELICASE"/>
    <property type="match status" value="1"/>
</dbReference>
<dbReference type="SMART" id="SM00382">
    <property type="entry name" value="AAA"/>
    <property type="match status" value="1"/>
</dbReference>
<dbReference type="PROSITE" id="PS51199">
    <property type="entry name" value="SF4_HELICASE"/>
    <property type="match status" value="1"/>
</dbReference>
<dbReference type="InterPro" id="IPR037068">
    <property type="entry name" value="DNA_primase_core_N_sf"/>
</dbReference>
<dbReference type="InterPro" id="IPR007694">
    <property type="entry name" value="DNA_helicase_DnaB-like_C"/>
</dbReference>
<keyword evidence="1" id="KW-0639">Primosome</keyword>
<gene>
    <name evidence="3" type="ORF">ET33_36705</name>
</gene>
<evidence type="ECO:0000313" key="4">
    <source>
        <dbReference type="Proteomes" id="UP000028123"/>
    </source>
</evidence>
<protein>
    <submittedName>
        <fullName evidence="3">DNA primase</fullName>
    </submittedName>
</protein>
<evidence type="ECO:0000259" key="2">
    <source>
        <dbReference type="PROSITE" id="PS51199"/>
    </source>
</evidence>
<dbReference type="Gene3D" id="3.90.980.10">
    <property type="entry name" value="DNA primase, catalytic core, N-terminal domain"/>
    <property type="match status" value="1"/>
</dbReference>
<dbReference type="SUPFAM" id="SSF52540">
    <property type="entry name" value="P-loop containing nucleoside triphosphate hydrolases"/>
    <property type="match status" value="1"/>
</dbReference>
<comment type="caution">
    <text evidence="3">The sequence shown here is derived from an EMBL/GenBank/DDBJ whole genome shotgun (WGS) entry which is preliminary data.</text>
</comment>
<dbReference type="PANTHER" id="PTHR30153">
    <property type="entry name" value="REPLICATIVE DNA HELICASE DNAB"/>
    <property type="match status" value="1"/>
</dbReference>
<evidence type="ECO:0000313" key="3">
    <source>
        <dbReference type="EMBL" id="KEQ26122.1"/>
    </source>
</evidence>
<dbReference type="InterPro" id="IPR034154">
    <property type="entry name" value="TOPRIM_DnaG/twinkle"/>
</dbReference>
<dbReference type="Proteomes" id="UP000028123">
    <property type="component" value="Unassembled WGS sequence"/>
</dbReference>
<evidence type="ECO:0000256" key="1">
    <source>
        <dbReference type="ARBA" id="ARBA00022515"/>
    </source>
</evidence>
<dbReference type="RefSeq" id="WP_036680732.1">
    <property type="nucleotide sequence ID" value="NZ_JNVM01000008.1"/>
</dbReference>
<dbReference type="Pfam" id="PF03796">
    <property type="entry name" value="DnaB_C"/>
    <property type="match status" value="1"/>
</dbReference>
<proteinExistence type="predicted"/>
<dbReference type="Pfam" id="PF13155">
    <property type="entry name" value="Toprim_2"/>
    <property type="match status" value="1"/>
</dbReference>
<dbReference type="GO" id="GO:1990077">
    <property type="term" value="C:primosome complex"/>
    <property type="evidence" value="ECO:0007669"/>
    <property type="project" value="UniProtKB-KW"/>
</dbReference>
<dbReference type="OrthoDB" id="2206610at2"/>
<dbReference type="GO" id="GO:0003678">
    <property type="term" value="F:DNA helicase activity"/>
    <property type="evidence" value="ECO:0007669"/>
    <property type="project" value="InterPro"/>
</dbReference>
<dbReference type="eggNOG" id="COG0358">
    <property type="taxonomic scope" value="Bacteria"/>
</dbReference>
<dbReference type="InterPro" id="IPR003593">
    <property type="entry name" value="AAA+_ATPase"/>
</dbReference>
<accession>A0A081P5Z9</accession>
<feature type="domain" description="SF4 helicase" evidence="2">
    <location>
        <begin position="251"/>
        <end position="501"/>
    </location>
</feature>
<sequence length="501" mass="56191">MSEVQHIGAAKTAFDLEELVTHYHKQLREEAYAYLERRGIHQETAEHYRIGFEPGKFGFYINSDKLGDFFENRIIIPITNADGITVDLVGRSVDQREPKYKLLLGEGDYLFNESILEQTEDVIVCGGVFDVLSLAQAHLPAVCVPIWMSFKEIHADKLRDKRVFICLGNDEAGRRESVRIQALLQSTAKQTFIMQLPESIRDVNDFFVRVQNPLDSFMRLLNETMEETMLLPIAPDTKNITIYTEEFMKRHRGQASGVPTGFATLDEALFGGLRSGLYLLAGAASSGKTMLMKQMADHIALHQTPVVYVSWDMTGFELWARSIARLIGTEPQNVLSGKIEPRQVAEANKRYMPISNMLWTIECSLDSTIDRVMTNVERIAGMSGKTPVVFIDHINRIPAGGLPNPPRSSAEHQTVIAYMLKHWSKEWGGPVIAAVPSDIGDERLPEGAEASADVIMRLKPEPDGTSANGIRSSLQLLKHRNGTLATIPLRFYDQQARFAEE</sequence>